<reference evidence="2 3" key="1">
    <citation type="journal article" date="2016" name="Front. Microbiol.">
        <title>Genomic Resource of Rice Seed Associated Bacteria.</title>
        <authorList>
            <person name="Midha S."/>
            <person name="Bansal K."/>
            <person name="Sharma S."/>
            <person name="Kumar N."/>
            <person name="Patil P.P."/>
            <person name="Chaudhry V."/>
            <person name="Patil P.B."/>
        </authorList>
    </citation>
    <scope>NUCLEOTIDE SEQUENCE [LARGE SCALE GENOMIC DNA]</scope>
    <source>
        <strain evidence="2 3">NS331</strain>
    </source>
</reference>
<dbReference type="EMBL" id="LDSL01000084">
    <property type="protein sequence ID" value="KTT20388.1"/>
    <property type="molecule type" value="Genomic_DNA"/>
</dbReference>
<accession>A0A147GS65</accession>
<dbReference type="InterPro" id="IPR045584">
    <property type="entry name" value="Pilin-like"/>
</dbReference>
<dbReference type="Proteomes" id="UP000072741">
    <property type="component" value="Unassembled WGS sequence"/>
</dbReference>
<name>A0A147GS65_9BURK</name>
<evidence type="ECO:0000313" key="3">
    <source>
        <dbReference type="Proteomes" id="UP000072741"/>
    </source>
</evidence>
<gene>
    <name evidence="2" type="ORF">NS331_13905</name>
</gene>
<evidence type="ECO:0000313" key="2">
    <source>
        <dbReference type="EMBL" id="KTT20388.1"/>
    </source>
</evidence>
<dbReference type="PROSITE" id="PS00409">
    <property type="entry name" value="PROKAR_NTER_METHYL"/>
    <property type="match status" value="1"/>
</dbReference>
<dbReference type="NCBIfam" id="TIGR02532">
    <property type="entry name" value="IV_pilin_GFxxxE"/>
    <property type="match status" value="1"/>
</dbReference>
<feature type="transmembrane region" description="Helical" evidence="1">
    <location>
        <begin position="20"/>
        <end position="41"/>
    </location>
</feature>
<keyword evidence="1" id="KW-0812">Transmembrane</keyword>
<sequence>MPTSAAGSRSGPPAAAGFTLIELLVVVAIIAFATAGVGFALRDTARAGLDREAERLVALLEAGRAQARASGAQVRWRVTAQGFVFDGVPPGALPHGWQMDGVSAQPLDGSGRPVAALLLGPEPIIGPQQVLIRSEGPTAQVLRLATDGLRPFAVVDAAAP</sequence>
<keyword evidence="3" id="KW-1185">Reference proteome</keyword>
<comment type="caution">
    <text evidence="2">The sequence shown here is derived from an EMBL/GenBank/DDBJ whole genome shotgun (WGS) entry which is preliminary data.</text>
</comment>
<organism evidence="2 3">
    <name type="scientific">Pseudacidovorax intermedius</name>
    <dbReference type="NCBI Taxonomy" id="433924"/>
    <lineage>
        <taxon>Bacteria</taxon>
        <taxon>Pseudomonadati</taxon>
        <taxon>Pseudomonadota</taxon>
        <taxon>Betaproteobacteria</taxon>
        <taxon>Burkholderiales</taxon>
        <taxon>Comamonadaceae</taxon>
        <taxon>Pseudacidovorax</taxon>
    </lineage>
</organism>
<dbReference type="Gene3D" id="3.30.700.10">
    <property type="entry name" value="Glycoprotein, Type 4 Pilin"/>
    <property type="match status" value="1"/>
</dbReference>
<keyword evidence="1" id="KW-0472">Membrane</keyword>
<dbReference type="AlphaFoldDB" id="A0A147GS65"/>
<evidence type="ECO:0000256" key="1">
    <source>
        <dbReference type="SAM" id="Phobius"/>
    </source>
</evidence>
<keyword evidence="1" id="KW-1133">Transmembrane helix</keyword>
<dbReference type="Pfam" id="PF07963">
    <property type="entry name" value="N_methyl"/>
    <property type="match status" value="1"/>
</dbReference>
<dbReference type="PATRIC" id="fig|433924.3.peg.4856"/>
<dbReference type="OrthoDB" id="9154196at2"/>
<protein>
    <submittedName>
        <fullName evidence="2">General secretion pathway protein GspH</fullName>
    </submittedName>
</protein>
<proteinExistence type="predicted"/>
<dbReference type="RefSeq" id="WP_058642576.1">
    <property type="nucleotide sequence ID" value="NZ_LDSL01000084.1"/>
</dbReference>
<dbReference type="SUPFAM" id="SSF54523">
    <property type="entry name" value="Pili subunits"/>
    <property type="match status" value="1"/>
</dbReference>
<dbReference type="InterPro" id="IPR012902">
    <property type="entry name" value="N_methyl_site"/>
</dbReference>